<sequence>MNRSIQKVLVIGAGPVVVGQSSEFDLAAVQMCRALKAEGVTVVAVNSNPATVMTEHGVADIVYMEPLTGEAVKKIIAIEHPDAVLSTAGGRTGLEIGLELSQNGYLEEHGAVLLGAQPEVIKSVRSPQALQGMLERAAEPFLPSVVAASKAEAAAFAERVGYPVRIQAAFSAESPESAVCQTPDALKAAFADCAARSLVGQALLQKCVDDYKEIELVVVRDADGNAVCVCSTESMDTVGVHSGDSVTVLPAQTLTDAELQKLRRVARKLTNYLQIVGVCLVRFALHPTNGSYFVLDVEPELDRVTAFISKATGYPIASVCAQVALGKRLYEIENPLTGVTSAANEPALDYCAVRVPKWSFESFGVNVDKRLGAAMKATGEAFAIGTGFELALMKAVRSTNPKSQHIGLPKLRLMTDEELTARLRTPDSERLFTLYEAVKRGYSQKELQTLTGIAPFFLSKLKNIADAESALAASLSEETYLRAKRLGFLDTVIAGICGEETLPFSARPTYNTVDTCAAEFDVRKPYFYSAWDEENEAAMFLEAHPQQKKKVLVVGAGPTSIGLGTDRDCAAFAALRTLRDFGCETVVLNNNPAANTTNPEAADKLYVDPITSEDVAAVCATEKPDGAILAFGGGAAVRCAQALRDMGVAVYGPDDRSHALLKNKIAFFDLLDSLNIRHTALRRPLVGKGAQVDVLTDGRDFLIPGICELIEKADVHSGDSISVYPSVTLSDADKAVIVEYTARIVAALQVRGLLNLQFVLYDNAVYVSAASDVATRNIPFLSKATALPIVEFATRLMLGESISDLGVGSGLYREPSRAFVRVPVFSFEQLAGTDVQLGGEMQSTGEVIGVGRTFDEALLKGFVASGMRIKRTGGVLISVADSDKPASAVLAAQFQKLGFKVYATSNTAKLLNANHVAANAVRKLHEGGPNTLTLILQNRLSYLVSTAQPQAAKSGDEVRIRRTALLRRIPVLPSVETAGALARCLAESSAAEELHVERL</sequence>
<keyword evidence="9 14" id="KW-0067">ATP-binding</keyword>
<dbReference type="FunFam" id="3.40.50.20:FF:000001">
    <property type="entry name" value="Carbamoyl-phosphate synthase large chain"/>
    <property type="match status" value="2"/>
</dbReference>
<keyword evidence="10" id="KW-0665">Pyrimidine biosynthesis</keyword>
<evidence type="ECO:0000256" key="6">
    <source>
        <dbReference type="ARBA" id="ARBA00022723"/>
    </source>
</evidence>
<evidence type="ECO:0000256" key="1">
    <source>
        <dbReference type="ARBA" id="ARBA00005077"/>
    </source>
</evidence>
<dbReference type="Proteomes" id="UP000824071">
    <property type="component" value="Unassembled WGS sequence"/>
</dbReference>
<evidence type="ECO:0000256" key="4">
    <source>
        <dbReference type="ARBA" id="ARBA00022598"/>
    </source>
</evidence>
<dbReference type="NCBIfam" id="NF003671">
    <property type="entry name" value="PRK05294.1"/>
    <property type="match status" value="1"/>
</dbReference>
<dbReference type="PROSITE" id="PS50975">
    <property type="entry name" value="ATP_GRASP"/>
    <property type="match status" value="2"/>
</dbReference>
<evidence type="ECO:0000256" key="10">
    <source>
        <dbReference type="ARBA" id="ARBA00022975"/>
    </source>
</evidence>
<evidence type="ECO:0000256" key="11">
    <source>
        <dbReference type="ARBA" id="ARBA00023211"/>
    </source>
</evidence>
<dbReference type="SUPFAM" id="SSF48108">
    <property type="entry name" value="Carbamoyl phosphate synthetase, large subunit connection domain"/>
    <property type="match status" value="1"/>
</dbReference>
<accession>A0A9D1IFQ5</accession>
<evidence type="ECO:0000256" key="12">
    <source>
        <dbReference type="ARBA" id="ARBA00047359"/>
    </source>
</evidence>
<comment type="catalytic activity">
    <reaction evidence="12">
        <text>hydrogencarbonate + NH4(+) + 2 ATP = carbamoyl phosphate + 2 ADP + phosphate + 2 H(+)</text>
        <dbReference type="Rhea" id="RHEA:18029"/>
        <dbReference type="ChEBI" id="CHEBI:15378"/>
        <dbReference type="ChEBI" id="CHEBI:17544"/>
        <dbReference type="ChEBI" id="CHEBI:28938"/>
        <dbReference type="ChEBI" id="CHEBI:30616"/>
        <dbReference type="ChEBI" id="CHEBI:43474"/>
        <dbReference type="ChEBI" id="CHEBI:58228"/>
        <dbReference type="ChEBI" id="CHEBI:456216"/>
        <dbReference type="EC" id="6.3.4.16"/>
    </reaction>
</comment>
<dbReference type="EC" id="6.3.5.5" evidence="17"/>
<dbReference type="GO" id="GO:0005737">
    <property type="term" value="C:cytoplasm"/>
    <property type="evidence" value="ECO:0007669"/>
    <property type="project" value="TreeGrafter"/>
</dbReference>
<evidence type="ECO:0000256" key="13">
    <source>
        <dbReference type="ARBA" id="ARBA00048816"/>
    </source>
</evidence>
<feature type="domain" description="ATP-grasp" evidence="15">
    <location>
        <begin position="131"/>
        <end position="325"/>
    </location>
</feature>
<evidence type="ECO:0000256" key="3">
    <source>
        <dbReference type="ARBA" id="ARBA00022571"/>
    </source>
</evidence>
<reference evidence="17" key="1">
    <citation type="submission" date="2020-10" db="EMBL/GenBank/DDBJ databases">
        <authorList>
            <person name="Gilroy R."/>
        </authorList>
    </citation>
    <scope>NUCLEOTIDE SEQUENCE</scope>
    <source>
        <strain evidence="17">ChiGjej1B1-19959</strain>
    </source>
</reference>
<dbReference type="PRINTS" id="PR00098">
    <property type="entry name" value="CPSASE"/>
</dbReference>
<dbReference type="GO" id="GO:0006541">
    <property type="term" value="P:glutamine metabolic process"/>
    <property type="evidence" value="ECO:0007669"/>
    <property type="project" value="TreeGrafter"/>
</dbReference>
<keyword evidence="7" id="KW-0677">Repeat</keyword>
<dbReference type="InterPro" id="IPR011607">
    <property type="entry name" value="MGS-like_dom"/>
</dbReference>
<comment type="caution">
    <text evidence="17">The sequence shown here is derived from an EMBL/GenBank/DDBJ whole genome shotgun (WGS) entry which is preliminary data.</text>
</comment>
<dbReference type="GO" id="GO:0004087">
    <property type="term" value="F:carbamoyl-phosphate synthase (ammonia) activity"/>
    <property type="evidence" value="ECO:0007669"/>
    <property type="project" value="UniProtKB-EC"/>
</dbReference>
<evidence type="ECO:0000256" key="8">
    <source>
        <dbReference type="ARBA" id="ARBA00022741"/>
    </source>
</evidence>
<evidence type="ECO:0000313" key="17">
    <source>
        <dbReference type="EMBL" id="HIU36443.1"/>
    </source>
</evidence>
<dbReference type="Gene3D" id="3.40.50.1380">
    <property type="entry name" value="Methylglyoxal synthase-like domain"/>
    <property type="match status" value="1"/>
</dbReference>
<dbReference type="InterPro" id="IPR036897">
    <property type="entry name" value="CarbamoylP_synth_lsu_oligo_sf"/>
</dbReference>
<dbReference type="Gene3D" id="1.10.1030.10">
    <property type="entry name" value="Carbamoyl-phosphate synthetase, large subunit oligomerisation domain"/>
    <property type="match status" value="1"/>
</dbReference>
<keyword evidence="5" id="KW-0028">Amino-acid biosynthesis</keyword>
<dbReference type="SMART" id="SM01096">
    <property type="entry name" value="CPSase_L_D3"/>
    <property type="match status" value="1"/>
</dbReference>
<dbReference type="AlphaFoldDB" id="A0A9D1IFQ5"/>
<dbReference type="InterPro" id="IPR005480">
    <property type="entry name" value="CPSase_lsu_oligo"/>
</dbReference>
<dbReference type="InterPro" id="IPR036914">
    <property type="entry name" value="MGS-like_dom_sf"/>
</dbReference>
<keyword evidence="3" id="KW-0055">Arginine biosynthesis</keyword>
<name>A0A9D1IFQ5_9FIRM</name>
<evidence type="ECO:0000256" key="5">
    <source>
        <dbReference type="ARBA" id="ARBA00022605"/>
    </source>
</evidence>
<dbReference type="SUPFAM" id="SSF52335">
    <property type="entry name" value="Methylglyoxal synthase-like"/>
    <property type="match status" value="1"/>
</dbReference>
<keyword evidence="4 17" id="KW-0436">Ligase</keyword>
<dbReference type="SMART" id="SM00851">
    <property type="entry name" value="MGS"/>
    <property type="match status" value="1"/>
</dbReference>
<keyword evidence="6" id="KW-0479">Metal-binding</keyword>
<keyword evidence="11" id="KW-0464">Manganese</keyword>
<evidence type="ECO:0000259" key="15">
    <source>
        <dbReference type="PROSITE" id="PS50975"/>
    </source>
</evidence>
<dbReference type="InterPro" id="IPR005483">
    <property type="entry name" value="CPSase_dom"/>
</dbReference>
<dbReference type="Gene3D" id="3.30.470.20">
    <property type="entry name" value="ATP-grasp fold, B domain"/>
    <property type="match status" value="2"/>
</dbReference>
<organism evidence="17 18">
    <name type="scientific">Candidatus Fimenecus excrementigallinarum</name>
    <dbReference type="NCBI Taxonomy" id="2840816"/>
    <lineage>
        <taxon>Bacteria</taxon>
        <taxon>Bacillati</taxon>
        <taxon>Bacillota</taxon>
        <taxon>Clostridia</taxon>
        <taxon>Candidatus Fimenecus</taxon>
    </lineage>
</organism>
<evidence type="ECO:0000256" key="7">
    <source>
        <dbReference type="ARBA" id="ARBA00022737"/>
    </source>
</evidence>
<evidence type="ECO:0000256" key="14">
    <source>
        <dbReference type="PROSITE-ProRule" id="PRU00409"/>
    </source>
</evidence>
<dbReference type="GO" id="GO:0046872">
    <property type="term" value="F:metal ion binding"/>
    <property type="evidence" value="ECO:0007669"/>
    <property type="project" value="UniProtKB-KW"/>
</dbReference>
<dbReference type="FunFam" id="3.30.470.20:FF:000026">
    <property type="entry name" value="Carbamoyl-phosphate synthase large chain"/>
    <property type="match status" value="1"/>
</dbReference>
<dbReference type="GO" id="GO:0006221">
    <property type="term" value="P:pyrimidine nucleotide biosynthetic process"/>
    <property type="evidence" value="ECO:0007669"/>
    <property type="project" value="UniProtKB-KW"/>
</dbReference>
<dbReference type="InterPro" id="IPR005479">
    <property type="entry name" value="CPAse_ATP-bd"/>
</dbReference>
<evidence type="ECO:0000256" key="9">
    <source>
        <dbReference type="ARBA" id="ARBA00022840"/>
    </source>
</evidence>
<gene>
    <name evidence="17" type="primary">carB</name>
    <name evidence="17" type="ORF">IAC53_07565</name>
</gene>
<dbReference type="Pfam" id="PF02142">
    <property type="entry name" value="MGS"/>
    <property type="match status" value="1"/>
</dbReference>
<dbReference type="Pfam" id="PF25596">
    <property type="entry name" value="CPSase_L_D1"/>
    <property type="match status" value="2"/>
</dbReference>
<dbReference type="GO" id="GO:0005524">
    <property type="term" value="F:ATP binding"/>
    <property type="evidence" value="ECO:0007669"/>
    <property type="project" value="UniProtKB-UniRule"/>
</dbReference>
<feature type="domain" description="ATP-grasp" evidence="15">
    <location>
        <begin position="602"/>
        <end position="798"/>
    </location>
</feature>
<comment type="catalytic activity">
    <reaction evidence="13">
        <text>hydrogencarbonate + L-glutamine + 2 ATP + H2O = carbamoyl phosphate + L-glutamate + 2 ADP + phosphate + 2 H(+)</text>
        <dbReference type="Rhea" id="RHEA:18633"/>
        <dbReference type="ChEBI" id="CHEBI:15377"/>
        <dbReference type="ChEBI" id="CHEBI:15378"/>
        <dbReference type="ChEBI" id="CHEBI:17544"/>
        <dbReference type="ChEBI" id="CHEBI:29985"/>
        <dbReference type="ChEBI" id="CHEBI:30616"/>
        <dbReference type="ChEBI" id="CHEBI:43474"/>
        <dbReference type="ChEBI" id="CHEBI:58228"/>
        <dbReference type="ChEBI" id="CHEBI:58359"/>
        <dbReference type="ChEBI" id="CHEBI:456216"/>
        <dbReference type="EC" id="6.3.5.5"/>
    </reaction>
</comment>
<evidence type="ECO:0000313" key="18">
    <source>
        <dbReference type="Proteomes" id="UP000824071"/>
    </source>
</evidence>
<dbReference type="InterPro" id="IPR011761">
    <property type="entry name" value="ATP-grasp"/>
</dbReference>
<protein>
    <submittedName>
        <fullName evidence="17">Carbamoyl-phosphate synthase large subunit</fullName>
        <ecNumber evidence="17">6.3.5.5</ecNumber>
    </submittedName>
</protein>
<comment type="pathway">
    <text evidence="1">Amino-acid biosynthesis; L-arginine biosynthesis; carbamoyl phosphate from bicarbonate: step 1/1.</text>
</comment>
<dbReference type="PANTHER" id="PTHR11405">
    <property type="entry name" value="CARBAMOYLTRANSFERASE FAMILY MEMBER"/>
    <property type="match status" value="1"/>
</dbReference>
<dbReference type="EMBL" id="DVMW01000043">
    <property type="protein sequence ID" value="HIU36443.1"/>
    <property type="molecule type" value="Genomic_DNA"/>
</dbReference>
<keyword evidence="8 14" id="KW-0547">Nucleotide-binding</keyword>
<dbReference type="GO" id="GO:0006526">
    <property type="term" value="P:L-arginine biosynthetic process"/>
    <property type="evidence" value="ECO:0007669"/>
    <property type="project" value="UniProtKB-KW"/>
</dbReference>
<dbReference type="InterPro" id="IPR016185">
    <property type="entry name" value="PreATP-grasp_dom_sf"/>
</dbReference>
<dbReference type="SUPFAM" id="SSF52440">
    <property type="entry name" value="PreATP-grasp domain"/>
    <property type="match status" value="2"/>
</dbReference>
<evidence type="ECO:0000256" key="2">
    <source>
        <dbReference type="ARBA" id="ARBA00009799"/>
    </source>
</evidence>
<dbReference type="InterPro" id="IPR058047">
    <property type="entry name" value="CPSase_preATP-grasp"/>
</dbReference>
<dbReference type="Gene3D" id="3.40.50.20">
    <property type="match status" value="2"/>
</dbReference>
<dbReference type="PANTHER" id="PTHR11405:SF53">
    <property type="entry name" value="CARBAMOYL-PHOSPHATE SYNTHASE [AMMONIA], MITOCHONDRIAL"/>
    <property type="match status" value="1"/>
</dbReference>
<dbReference type="SUPFAM" id="SSF56059">
    <property type="entry name" value="Glutathione synthetase ATP-binding domain-like"/>
    <property type="match status" value="2"/>
</dbReference>
<dbReference type="GO" id="GO:0004088">
    <property type="term" value="F:carbamoyl-phosphate synthase (glutamine-hydrolyzing) activity"/>
    <property type="evidence" value="ECO:0007669"/>
    <property type="project" value="UniProtKB-EC"/>
</dbReference>
<evidence type="ECO:0000259" key="16">
    <source>
        <dbReference type="PROSITE" id="PS51855"/>
    </source>
</evidence>
<dbReference type="Pfam" id="PF02786">
    <property type="entry name" value="CPSase_L_D2"/>
    <property type="match status" value="2"/>
</dbReference>
<reference evidence="17" key="2">
    <citation type="journal article" date="2021" name="PeerJ">
        <title>Extensive microbial diversity within the chicken gut microbiome revealed by metagenomics and culture.</title>
        <authorList>
            <person name="Gilroy R."/>
            <person name="Ravi A."/>
            <person name="Getino M."/>
            <person name="Pursley I."/>
            <person name="Horton D.L."/>
            <person name="Alikhan N.F."/>
            <person name="Baker D."/>
            <person name="Gharbi K."/>
            <person name="Hall N."/>
            <person name="Watson M."/>
            <person name="Adriaenssens E.M."/>
            <person name="Foster-Nyarko E."/>
            <person name="Jarju S."/>
            <person name="Secka A."/>
            <person name="Antonio M."/>
            <person name="Oren A."/>
            <person name="Chaudhuri R.R."/>
            <person name="La Ragione R."/>
            <person name="Hildebrand F."/>
            <person name="Pallen M.J."/>
        </authorList>
    </citation>
    <scope>NUCLEOTIDE SEQUENCE</scope>
    <source>
        <strain evidence="17">ChiGjej1B1-19959</strain>
    </source>
</reference>
<proteinExistence type="inferred from homology"/>
<comment type="similarity">
    <text evidence="2">Belongs to the CarB family.</text>
</comment>
<dbReference type="Pfam" id="PF02787">
    <property type="entry name" value="CPSase_L_D3"/>
    <property type="match status" value="1"/>
</dbReference>
<dbReference type="PROSITE" id="PS51855">
    <property type="entry name" value="MGS"/>
    <property type="match status" value="1"/>
</dbReference>
<feature type="domain" description="MGS-like" evidence="16">
    <location>
        <begin position="867"/>
        <end position="999"/>
    </location>
</feature>